<evidence type="ECO:0000313" key="1">
    <source>
        <dbReference type="EMBL" id="MDT0603421.1"/>
    </source>
</evidence>
<evidence type="ECO:0000313" key="2">
    <source>
        <dbReference type="Proteomes" id="UP001266357"/>
    </source>
</evidence>
<comment type="caution">
    <text evidence="1">The sequence shown here is derived from an EMBL/GenBank/DDBJ whole genome shotgun (WGS) entry which is preliminary data.</text>
</comment>
<dbReference type="RefSeq" id="WP_311579543.1">
    <property type="nucleotide sequence ID" value="NZ_JAVRIF010000003.1"/>
</dbReference>
<name>A0ABU3A374_9GAMM</name>
<dbReference type="EMBL" id="JAVRIF010000003">
    <property type="protein sequence ID" value="MDT0603421.1"/>
    <property type="molecule type" value="Genomic_DNA"/>
</dbReference>
<organism evidence="1 2">
    <name type="scientific">Thalassotalea castellviae</name>
    <dbReference type="NCBI Taxonomy" id="3075612"/>
    <lineage>
        <taxon>Bacteria</taxon>
        <taxon>Pseudomonadati</taxon>
        <taxon>Pseudomonadota</taxon>
        <taxon>Gammaproteobacteria</taxon>
        <taxon>Alteromonadales</taxon>
        <taxon>Colwelliaceae</taxon>
        <taxon>Thalassotalea</taxon>
    </lineage>
</organism>
<proteinExistence type="predicted"/>
<protein>
    <submittedName>
        <fullName evidence="1">Uncharacterized protein</fullName>
    </submittedName>
</protein>
<accession>A0ABU3A374</accession>
<reference evidence="1 2" key="1">
    <citation type="submission" date="2023-09" db="EMBL/GenBank/DDBJ databases">
        <authorList>
            <person name="Rey-Velasco X."/>
        </authorList>
    </citation>
    <scope>NUCLEOTIDE SEQUENCE [LARGE SCALE GENOMIC DNA]</scope>
    <source>
        <strain evidence="1 2">W431</strain>
    </source>
</reference>
<dbReference type="Proteomes" id="UP001266357">
    <property type="component" value="Unassembled WGS sequence"/>
</dbReference>
<keyword evidence="2" id="KW-1185">Reference proteome</keyword>
<sequence length="209" mass="23809">MKYLLTDHQKNELAHLFNIELTEQFTKDLFLNIEYMMEEPFLPDKGSNKSIMKDKIALLKDVSKAAKNLRRLLTRVDAFTLESIDSKLGSQLGKSYEHETIKVGDKAATCWDSISSKDAVKEIENEAEFLSCHYKENYKTKSTWVIEGLLNSWPYELGINITLSPHSVFIKYLAIILDEAGSNTTTILSQCQRSGLFDHMGNKSTYGKL</sequence>
<gene>
    <name evidence="1" type="ORF">RM573_07410</name>
</gene>